<dbReference type="KEGG" id="cdiv:CPM_1053"/>
<dbReference type="Pfam" id="PF05317">
    <property type="entry name" value="Thermopsin"/>
    <property type="match status" value="1"/>
</dbReference>
<keyword evidence="1" id="KW-1133">Transmembrane helix</keyword>
<evidence type="ECO:0000313" key="3">
    <source>
        <dbReference type="Proteomes" id="UP000187822"/>
    </source>
</evidence>
<sequence length="1308" mass="140649">MDLKKLIVISIAMMSVIGFSMAVIGTNPAVQNNVGNSSVGTISSQFTSSGSQNLSAISQFHNFENSLNVTASSKVTGSNLSGKSTSSSSTFKNTSKNLNNNLFLPNYKAAEDYKMIDGHVTPHYVSAPAPMGIGDFGIKNVSGVLTPYQLSTNSFEGTISISNLTALYALNDDPSNITVQLNTVLNNATLFGNSNYTFWTQNVLLYSSNHHTITFEDNMWNFSSPTATITQNSIYSTTGHVIKYPGVHIAYGPTFAVKTPFTVHLYLNSTLIDNRNAVYFNYSVPQLSVHGTYDLVILNSTYHTASTFKTPQSNFLISGSHLTPTNYLLYDAEIMIGGPGGGSTTTLYNVNANMTLKYYNATSSAYMNVPSAYDYGTDTGETSSGESIYWNSNDVAEINTGPSILEGMWGIQSATKMGDMKITGQIEPSNAFLFVNVGTKVNNLTAQWAPLQQNGKFMLTLTPGTYSLQVLLSNYAPAFESNISGKANGPVKVISVNLPFNTSYCGYTPLYAFNNNQLSNIAVQGNGTPMEPYILADQCCEVDPVFGQLNDFGFPVFMAVFLSGTTDYVSSVDSEQPCVENSYNGSYVGFNSMPFAFYKVQNYSMIGMQVSGIFYPGEDGFIAGEITFWDSSNDFIVQTSFDTKFPITTVNSTDITISNSVSTLEYNNIYLYCGSVILASDIICCGNLTEVNGTADLVHSHLEDTILLACDGASLNIRGTIVTHDDLLVVDSKIMSTDNLVSESVYCYYLSSASSMNNYQGSSKIIVYDSTSSDVGGEYIDMSLIVENSMISISGKVLNSTYICNINSTVKLSSVKIYNTELYSLNGLNNIESATGSYLLFASEKSNTMISSSQLFGVRGFSEFGNFSTTGSFINGVEFESIFSNNSFTNSIIQSIPTSVSAGYEFPTYLWTYDGTNVLSGDKFAVINFQNDEETICSDYQVNLNSITFMDGVNSVTGSTFYTSGGDSAANLIVQYGINNIQGNTFESKHVELLGNQYGAGSSLIVYGGDNVIGHNKFVSINSPASSSLIKYGDVSTQASNQYLYSLNFTESGLANGTAWSVDVNGTTHTTTGSYINLLVSPGTYSFKATSYGYGSLSGSVDVVSSSVNEPLTFSKLPQYSVTFMSSGLPSGVNWTVTMDHMTVSGYTNMLTFTNIPMGTYTYTVADSSSHYSPVVASGTIDVTSNMTQTVSFMGISYTVTFNENGLASGTNWTVTVNGHVYSSTQSSISLTMPIGSNLTYRVGNETGYISSERTGNFAVFGNYSVTVNYAKPGVSPTLTYVGIAVAAIAGLAVGAGVMLVLRKKTVP</sequence>
<protein>
    <submittedName>
        <fullName evidence="2">Thermopsin</fullName>
    </submittedName>
</protein>
<gene>
    <name evidence="2" type="ORF">CPM_1053</name>
</gene>
<dbReference type="GeneID" id="30927652"/>
<evidence type="ECO:0000313" key="2">
    <source>
        <dbReference type="EMBL" id="SJK84871.1"/>
    </source>
</evidence>
<name>A0A1R4A7B3_9ARCH</name>
<keyword evidence="3" id="KW-1185">Reference proteome</keyword>
<dbReference type="OrthoDB" id="36243at2157"/>
<dbReference type="InterPro" id="IPR007981">
    <property type="entry name" value="Peptidase_A5"/>
</dbReference>
<evidence type="ECO:0000256" key="1">
    <source>
        <dbReference type="SAM" id="Phobius"/>
    </source>
</evidence>
<keyword evidence="1" id="KW-0812">Transmembrane</keyword>
<proteinExistence type="predicted"/>
<dbReference type="Proteomes" id="UP000187822">
    <property type="component" value="Chromosome I"/>
</dbReference>
<accession>A0A1R4A7B3</accession>
<organism evidence="2 3">
    <name type="scientific">Cuniculiplasma divulgatum</name>
    <dbReference type="NCBI Taxonomy" id="1673428"/>
    <lineage>
        <taxon>Archaea</taxon>
        <taxon>Methanobacteriati</taxon>
        <taxon>Thermoplasmatota</taxon>
        <taxon>Thermoplasmata</taxon>
        <taxon>Thermoplasmatales</taxon>
        <taxon>Cuniculiplasmataceae</taxon>
        <taxon>Cuniculiplasma</taxon>
    </lineage>
</organism>
<dbReference type="EMBL" id="LT719092">
    <property type="protein sequence ID" value="SJK84871.1"/>
    <property type="molecule type" value="Genomic_DNA"/>
</dbReference>
<feature type="transmembrane region" description="Helical" evidence="1">
    <location>
        <begin position="1279"/>
        <end position="1302"/>
    </location>
</feature>
<keyword evidence="1" id="KW-0472">Membrane</keyword>
<reference evidence="3" key="1">
    <citation type="submission" date="2016-06" db="EMBL/GenBank/DDBJ databases">
        <authorList>
            <person name="Toshchakov V.S."/>
        </authorList>
    </citation>
    <scope>NUCLEOTIDE SEQUENCE [LARGE SCALE GENOMIC DNA]</scope>
    <source>
        <strain>PM4 (JCM 30641</strain>
        <strain evidence="3">\VKM B-2940)</strain>
    </source>
</reference>
<dbReference type="RefSeq" id="WP_083705287.1">
    <property type="nucleotide sequence ID" value="NZ_LT719092.1"/>
</dbReference>